<sequence>MSDDRLKFASYKYKRDNIEVTAKISLHKRELGLRDYLLAPRSPFYIKIENGIRYDEKPLIIEGKDIKDMNKRFERITFFYYVKSYLCTHDTILELPFLNFIDVGNHVKFGPVNFSPDNNTYTFFMYCDCSLYPQLSKLIKYDIKESELYSIVWIVTEQSVTLNKVRKGISSFAEACKIAQELYRHQNHIEFKNLVFDLLARHLYLCNFHWG</sequence>
<dbReference type="AlphaFoldDB" id="A0A374MZ26"/>
<comment type="caution">
    <text evidence="1">The sequence shown here is derived from an EMBL/GenBank/DDBJ whole genome shotgun (WGS) entry which is preliminary data.</text>
</comment>
<evidence type="ECO:0000313" key="3">
    <source>
        <dbReference type="Proteomes" id="UP000263754"/>
    </source>
</evidence>
<dbReference type="EMBL" id="QSOF01000009">
    <property type="protein sequence ID" value="RGI76734.1"/>
    <property type="molecule type" value="Genomic_DNA"/>
</dbReference>
<evidence type="ECO:0000313" key="4">
    <source>
        <dbReference type="Proteomes" id="UP000284640"/>
    </source>
</evidence>
<organism evidence="1 3">
    <name type="scientific">Bacteroides uniformis</name>
    <dbReference type="NCBI Taxonomy" id="820"/>
    <lineage>
        <taxon>Bacteria</taxon>
        <taxon>Pseudomonadati</taxon>
        <taxon>Bacteroidota</taxon>
        <taxon>Bacteroidia</taxon>
        <taxon>Bacteroidales</taxon>
        <taxon>Bacteroidaceae</taxon>
        <taxon>Bacteroides</taxon>
    </lineage>
</organism>
<name>A0A374MZ26_BACUN</name>
<dbReference type="Proteomes" id="UP000284640">
    <property type="component" value="Unassembled WGS sequence"/>
</dbReference>
<accession>A0A374MZ26</accession>
<dbReference type="RefSeq" id="WP_117963115.1">
    <property type="nucleotide sequence ID" value="NZ_JADNFT010000024.1"/>
</dbReference>
<dbReference type="Proteomes" id="UP000263754">
    <property type="component" value="Unassembled WGS sequence"/>
</dbReference>
<protein>
    <submittedName>
        <fullName evidence="1">Uncharacterized protein</fullName>
    </submittedName>
</protein>
<reference evidence="3 4" key="1">
    <citation type="submission" date="2018-08" db="EMBL/GenBank/DDBJ databases">
        <title>A genome reference for cultivated species of the human gut microbiota.</title>
        <authorList>
            <person name="Zou Y."/>
            <person name="Xue W."/>
            <person name="Luo G."/>
        </authorList>
    </citation>
    <scope>NUCLEOTIDE SEQUENCE [LARGE SCALE GENOMIC DNA]</scope>
    <source>
        <strain evidence="2 4">AM27-46</strain>
        <strain evidence="1 3">TM10-17</strain>
    </source>
</reference>
<evidence type="ECO:0000313" key="1">
    <source>
        <dbReference type="EMBL" id="RGI76734.1"/>
    </source>
</evidence>
<gene>
    <name evidence="2" type="ORF">DW729_16355</name>
    <name evidence="1" type="ORF">DXD90_07870</name>
</gene>
<evidence type="ECO:0000313" key="2">
    <source>
        <dbReference type="EMBL" id="RHE57082.1"/>
    </source>
</evidence>
<proteinExistence type="predicted"/>
<dbReference type="EMBL" id="QSKL01000021">
    <property type="protein sequence ID" value="RHE57082.1"/>
    <property type="molecule type" value="Genomic_DNA"/>
</dbReference>